<dbReference type="EMBL" id="BPLQ01012350">
    <property type="protein sequence ID" value="GIY64726.1"/>
    <property type="molecule type" value="Genomic_DNA"/>
</dbReference>
<dbReference type="Proteomes" id="UP001054837">
    <property type="component" value="Unassembled WGS sequence"/>
</dbReference>
<gene>
    <name evidence="3" type="ORF">CDAR_302701</name>
</gene>
<comment type="caution">
    <text evidence="3">The sequence shown here is derived from an EMBL/GenBank/DDBJ whole genome shotgun (WGS) entry which is preliminary data.</text>
</comment>
<reference evidence="3 4" key="1">
    <citation type="submission" date="2021-06" db="EMBL/GenBank/DDBJ databases">
        <title>Caerostris darwini draft genome.</title>
        <authorList>
            <person name="Kono N."/>
            <person name="Arakawa K."/>
        </authorList>
    </citation>
    <scope>NUCLEOTIDE SEQUENCE [LARGE SCALE GENOMIC DNA]</scope>
</reference>
<keyword evidence="2" id="KW-1133">Transmembrane helix</keyword>
<keyword evidence="2" id="KW-0812">Transmembrane</keyword>
<dbReference type="AlphaFoldDB" id="A0AAV4V413"/>
<evidence type="ECO:0000256" key="1">
    <source>
        <dbReference type="SAM" id="MobiDB-lite"/>
    </source>
</evidence>
<protein>
    <submittedName>
        <fullName evidence="3">Uncharacterized protein</fullName>
    </submittedName>
</protein>
<keyword evidence="2" id="KW-0472">Membrane</keyword>
<feature type="compositionally biased region" description="Basic and acidic residues" evidence="1">
    <location>
        <begin position="1"/>
        <end position="19"/>
    </location>
</feature>
<evidence type="ECO:0000313" key="3">
    <source>
        <dbReference type="EMBL" id="GIY64726.1"/>
    </source>
</evidence>
<name>A0AAV4V413_9ARAC</name>
<evidence type="ECO:0000256" key="2">
    <source>
        <dbReference type="SAM" id="Phobius"/>
    </source>
</evidence>
<feature type="transmembrane region" description="Helical" evidence="2">
    <location>
        <begin position="44"/>
        <end position="70"/>
    </location>
</feature>
<feature type="compositionally biased region" description="Polar residues" evidence="1">
    <location>
        <begin position="20"/>
        <end position="29"/>
    </location>
</feature>
<keyword evidence="4" id="KW-1185">Reference proteome</keyword>
<accession>A0AAV4V413</accession>
<evidence type="ECO:0000313" key="4">
    <source>
        <dbReference type="Proteomes" id="UP001054837"/>
    </source>
</evidence>
<organism evidence="3 4">
    <name type="scientific">Caerostris darwini</name>
    <dbReference type="NCBI Taxonomy" id="1538125"/>
    <lineage>
        <taxon>Eukaryota</taxon>
        <taxon>Metazoa</taxon>
        <taxon>Ecdysozoa</taxon>
        <taxon>Arthropoda</taxon>
        <taxon>Chelicerata</taxon>
        <taxon>Arachnida</taxon>
        <taxon>Araneae</taxon>
        <taxon>Araneomorphae</taxon>
        <taxon>Entelegynae</taxon>
        <taxon>Araneoidea</taxon>
        <taxon>Araneidae</taxon>
        <taxon>Caerostris</taxon>
    </lineage>
</organism>
<feature type="region of interest" description="Disordered" evidence="1">
    <location>
        <begin position="1"/>
        <end position="29"/>
    </location>
</feature>
<sequence>MRSERTKIPNPENHNEIHQHQNTSSQPRNLEQLRTLGEKNSHPFFILPFPFFFLYPFHLFVGTAISNTLIRNALASKRGRKVVDALQSLPVGSYSLD</sequence>
<proteinExistence type="predicted"/>